<dbReference type="GO" id="GO:0005615">
    <property type="term" value="C:extracellular space"/>
    <property type="evidence" value="ECO:0007669"/>
    <property type="project" value="TreeGrafter"/>
</dbReference>
<dbReference type="PhylomeDB" id="T1J342"/>
<dbReference type="GO" id="GO:0004252">
    <property type="term" value="F:serine-type endopeptidase activity"/>
    <property type="evidence" value="ECO:0007669"/>
    <property type="project" value="InterPro"/>
</dbReference>
<keyword evidence="6" id="KW-1015">Disulfide bond</keyword>
<evidence type="ECO:0000256" key="3">
    <source>
        <dbReference type="ARBA" id="ARBA00022670"/>
    </source>
</evidence>
<evidence type="ECO:0000313" key="12">
    <source>
        <dbReference type="Proteomes" id="UP000014500"/>
    </source>
</evidence>
<keyword evidence="5 8" id="KW-0720">Serine protease</keyword>
<dbReference type="Gene3D" id="2.40.10.10">
    <property type="entry name" value="Trypsin-like serine proteases"/>
    <property type="match status" value="1"/>
</dbReference>
<dbReference type="PRINTS" id="PR00722">
    <property type="entry name" value="CHYMOTRYPSIN"/>
</dbReference>
<dbReference type="SUPFAM" id="SSF82895">
    <property type="entry name" value="TSP-1 type 1 repeat"/>
    <property type="match status" value="1"/>
</dbReference>
<dbReference type="InterPro" id="IPR000884">
    <property type="entry name" value="TSP1_rpt"/>
</dbReference>
<dbReference type="GO" id="GO:0006508">
    <property type="term" value="P:proteolysis"/>
    <property type="evidence" value="ECO:0007669"/>
    <property type="project" value="UniProtKB-KW"/>
</dbReference>
<dbReference type="HOGENOM" id="CLU_006842_19_6_1"/>
<feature type="active site" description="Charge relay system" evidence="7">
    <location>
        <position position="411"/>
    </location>
</feature>
<dbReference type="EMBL" id="JH431820">
    <property type="status" value="NOT_ANNOTATED_CDS"/>
    <property type="molecule type" value="Genomic_DNA"/>
</dbReference>
<sequence length="462" mass="52321">PNSSNSAQNHHKDEPKNRSDSYTSPLGRVTGLQDPEFRTHIVGGSHVDTDYDLKYSPWSSWSICNKKCKQIRMRRCVKAAHCGGAILREEKSCFIERCKQKMQPHTSPSLSMKSTDTEGVNLHHFAYSEWSQWTSCSTTCEATRHKVKIKVCRFDVLCGGHVLYEEAFCYQTGSLCERIYLRRRRRSKKYRLNLDPPLPPRKSNSSTNQTQDNVQCGVSHVSNSNRSLRILGGHPATRGKWPWQVVILNRHKEAFCGGTLVAPNWVLTAAHCARRRLFVRVGEHDLAKIEESEQEIRVSDVYIHPLYDSDTVDNDIALLKLSSPAQFDDYVTPACLPEYSASLPVNQMCVILGWGKEGHGDLFGSNVLREAKVPIVEREECLNVYEDYFISENMFCAGYKRGRVDSCAGDSGGPLLCDVDGKWHVMGITSFGEGCGRKDKYGIYTKVPNFAQWLERIIRTQS</sequence>
<dbReference type="PANTHER" id="PTHR24264">
    <property type="entry name" value="TRYPSIN-RELATED"/>
    <property type="match status" value="1"/>
</dbReference>
<organism evidence="11 12">
    <name type="scientific">Strigamia maritima</name>
    <name type="common">European centipede</name>
    <name type="synonym">Geophilus maritimus</name>
    <dbReference type="NCBI Taxonomy" id="126957"/>
    <lineage>
        <taxon>Eukaryota</taxon>
        <taxon>Metazoa</taxon>
        <taxon>Ecdysozoa</taxon>
        <taxon>Arthropoda</taxon>
        <taxon>Myriapoda</taxon>
        <taxon>Chilopoda</taxon>
        <taxon>Pleurostigmophora</taxon>
        <taxon>Geophilomorpha</taxon>
        <taxon>Linotaeniidae</taxon>
        <taxon>Strigamia</taxon>
    </lineage>
</organism>
<dbReference type="Pfam" id="PF00090">
    <property type="entry name" value="TSP_1"/>
    <property type="match status" value="1"/>
</dbReference>
<dbReference type="STRING" id="126957.T1J342"/>
<evidence type="ECO:0000256" key="9">
    <source>
        <dbReference type="SAM" id="MobiDB-lite"/>
    </source>
</evidence>
<dbReference type="InterPro" id="IPR043504">
    <property type="entry name" value="Peptidase_S1_PA_chymotrypsin"/>
</dbReference>
<dbReference type="PROSITE" id="PS50240">
    <property type="entry name" value="TRYPSIN_DOM"/>
    <property type="match status" value="1"/>
</dbReference>
<dbReference type="eggNOG" id="KOG3627">
    <property type="taxonomic scope" value="Eukaryota"/>
</dbReference>
<dbReference type="CDD" id="cd00190">
    <property type="entry name" value="Tryp_SPc"/>
    <property type="match status" value="1"/>
</dbReference>
<keyword evidence="3 8" id="KW-0645">Protease</keyword>
<dbReference type="PANTHER" id="PTHR24264:SF65">
    <property type="entry name" value="SRCR DOMAIN-CONTAINING PROTEIN"/>
    <property type="match status" value="1"/>
</dbReference>
<reference evidence="12" key="1">
    <citation type="submission" date="2011-05" db="EMBL/GenBank/DDBJ databases">
        <authorList>
            <person name="Richards S.R."/>
            <person name="Qu J."/>
            <person name="Jiang H."/>
            <person name="Jhangiani S.N."/>
            <person name="Agravi P."/>
            <person name="Goodspeed R."/>
            <person name="Gross S."/>
            <person name="Mandapat C."/>
            <person name="Jackson L."/>
            <person name="Mathew T."/>
            <person name="Pu L."/>
            <person name="Thornton R."/>
            <person name="Saada N."/>
            <person name="Wilczek-Boney K.B."/>
            <person name="Lee S."/>
            <person name="Kovar C."/>
            <person name="Wu Y."/>
            <person name="Scherer S.E."/>
            <person name="Worley K.C."/>
            <person name="Muzny D.M."/>
            <person name="Gibbs R."/>
        </authorList>
    </citation>
    <scope>NUCLEOTIDE SEQUENCE</scope>
    <source>
        <strain evidence="12">Brora</strain>
    </source>
</reference>
<dbReference type="Pfam" id="PF00089">
    <property type="entry name" value="Trypsin"/>
    <property type="match status" value="1"/>
</dbReference>
<dbReference type="PROSITE" id="PS50092">
    <property type="entry name" value="TSP1"/>
    <property type="match status" value="1"/>
</dbReference>
<feature type="compositionally biased region" description="Basic and acidic residues" evidence="9">
    <location>
        <begin position="10"/>
        <end position="19"/>
    </location>
</feature>
<dbReference type="InterPro" id="IPR009003">
    <property type="entry name" value="Peptidase_S1_PA"/>
</dbReference>
<evidence type="ECO:0000256" key="4">
    <source>
        <dbReference type="ARBA" id="ARBA00022801"/>
    </source>
</evidence>
<name>T1J342_STRMM</name>
<feature type="region of interest" description="Disordered" evidence="9">
    <location>
        <begin position="191"/>
        <end position="216"/>
    </location>
</feature>
<dbReference type="SUPFAM" id="SSF50494">
    <property type="entry name" value="Trypsin-like serine proteases"/>
    <property type="match status" value="1"/>
</dbReference>
<comment type="subcellular location">
    <subcellularLocation>
        <location evidence="1">Secreted</location>
    </subcellularLocation>
</comment>
<evidence type="ECO:0000256" key="8">
    <source>
        <dbReference type="RuleBase" id="RU363034"/>
    </source>
</evidence>
<dbReference type="InterPro" id="IPR050127">
    <property type="entry name" value="Serine_Proteases_S1"/>
</dbReference>
<dbReference type="PIRSF" id="PIRSF001143">
    <property type="entry name" value="Factor_X"/>
    <property type="match status" value="1"/>
</dbReference>
<evidence type="ECO:0000256" key="5">
    <source>
        <dbReference type="ARBA" id="ARBA00022825"/>
    </source>
</evidence>
<dbReference type="PROSITE" id="PS00135">
    <property type="entry name" value="TRYPSIN_SER"/>
    <property type="match status" value="1"/>
</dbReference>
<evidence type="ECO:0000256" key="2">
    <source>
        <dbReference type="ARBA" id="ARBA00022525"/>
    </source>
</evidence>
<reference evidence="11" key="2">
    <citation type="submission" date="2015-02" db="UniProtKB">
        <authorList>
            <consortium name="EnsemblMetazoa"/>
        </authorList>
    </citation>
    <scope>IDENTIFICATION</scope>
</reference>
<accession>T1J342</accession>
<dbReference type="AlphaFoldDB" id="T1J342"/>
<dbReference type="FunFam" id="2.40.10.10:FF:000003">
    <property type="entry name" value="Transmembrane serine protease 3"/>
    <property type="match status" value="1"/>
</dbReference>
<dbReference type="OMA" id="NRKCEQT"/>
<feature type="domain" description="Peptidase S1" evidence="10">
    <location>
        <begin position="230"/>
        <end position="459"/>
    </location>
</feature>
<feature type="active site" description="Charge relay system" evidence="7">
    <location>
        <position position="315"/>
    </location>
</feature>
<proteinExistence type="predicted"/>
<dbReference type="InterPro" id="IPR001314">
    <property type="entry name" value="Peptidase_S1A"/>
</dbReference>
<dbReference type="GO" id="GO:0005509">
    <property type="term" value="F:calcium ion binding"/>
    <property type="evidence" value="ECO:0007669"/>
    <property type="project" value="InterPro"/>
</dbReference>
<feature type="active site" description="Charge relay system" evidence="7">
    <location>
        <position position="271"/>
    </location>
</feature>
<evidence type="ECO:0000259" key="10">
    <source>
        <dbReference type="PROSITE" id="PS50240"/>
    </source>
</evidence>
<dbReference type="SMART" id="SM00209">
    <property type="entry name" value="TSP1"/>
    <property type="match status" value="2"/>
</dbReference>
<dbReference type="PROSITE" id="PS00134">
    <property type="entry name" value="TRYPSIN_HIS"/>
    <property type="match status" value="1"/>
</dbReference>
<dbReference type="InterPro" id="IPR001254">
    <property type="entry name" value="Trypsin_dom"/>
</dbReference>
<dbReference type="InterPro" id="IPR036383">
    <property type="entry name" value="TSP1_rpt_sf"/>
</dbReference>
<evidence type="ECO:0000313" key="11">
    <source>
        <dbReference type="EnsemblMetazoa" id="SMAR008000-PA"/>
    </source>
</evidence>
<protein>
    <recommendedName>
        <fullName evidence="10">Peptidase S1 domain-containing protein</fullName>
    </recommendedName>
</protein>
<dbReference type="InterPro" id="IPR012224">
    <property type="entry name" value="Pept_S1A_FX"/>
</dbReference>
<feature type="region of interest" description="Disordered" evidence="9">
    <location>
        <begin position="1"/>
        <end position="31"/>
    </location>
</feature>
<keyword evidence="2" id="KW-0964">Secreted</keyword>
<dbReference type="Proteomes" id="UP000014500">
    <property type="component" value="Unassembled WGS sequence"/>
</dbReference>
<dbReference type="InterPro" id="IPR033116">
    <property type="entry name" value="TRYPSIN_SER"/>
</dbReference>
<feature type="compositionally biased region" description="Polar residues" evidence="9">
    <location>
        <begin position="202"/>
        <end position="216"/>
    </location>
</feature>
<dbReference type="Gene3D" id="2.20.100.10">
    <property type="entry name" value="Thrombospondin type-1 (TSP1) repeat"/>
    <property type="match status" value="1"/>
</dbReference>
<evidence type="ECO:0000256" key="6">
    <source>
        <dbReference type="ARBA" id="ARBA00023157"/>
    </source>
</evidence>
<evidence type="ECO:0000256" key="7">
    <source>
        <dbReference type="PIRSR" id="PIRSR001143-1"/>
    </source>
</evidence>
<keyword evidence="12" id="KW-1185">Reference proteome</keyword>
<evidence type="ECO:0000256" key="1">
    <source>
        <dbReference type="ARBA" id="ARBA00004613"/>
    </source>
</evidence>
<dbReference type="EnsemblMetazoa" id="SMAR008000-RA">
    <property type="protein sequence ID" value="SMAR008000-PA"/>
    <property type="gene ID" value="SMAR008000"/>
</dbReference>
<keyword evidence="4 8" id="KW-0378">Hydrolase</keyword>
<dbReference type="SMART" id="SM00020">
    <property type="entry name" value="Tryp_SPc"/>
    <property type="match status" value="1"/>
</dbReference>
<dbReference type="InterPro" id="IPR018114">
    <property type="entry name" value="TRYPSIN_HIS"/>
</dbReference>